<feature type="transmembrane region" description="Helical" evidence="8">
    <location>
        <begin position="124"/>
        <end position="146"/>
    </location>
</feature>
<gene>
    <name evidence="9" type="primary">zupT_1</name>
    <name evidence="9" type="ORF">ERS852470_01107</name>
</gene>
<accession>A0A174B458</accession>
<comment type="subcellular location">
    <subcellularLocation>
        <location evidence="1">Cell membrane</location>
        <topology evidence="1">Multi-pass membrane protein</topology>
    </subcellularLocation>
</comment>
<keyword evidence="3" id="KW-1003">Cell membrane</keyword>
<dbReference type="PANTHER" id="PTHR11040">
    <property type="entry name" value="ZINC/IRON TRANSPORTER"/>
    <property type="match status" value="1"/>
</dbReference>
<dbReference type="PANTHER" id="PTHR11040:SF211">
    <property type="entry name" value="ZINC TRANSPORTER ZIP11"/>
    <property type="match status" value="1"/>
</dbReference>
<keyword evidence="6 8" id="KW-1133">Transmembrane helix</keyword>
<dbReference type="RefSeq" id="WP_055275826.1">
    <property type="nucleotide sequence ID" value="NZ_CYZV01000009.1"/>
</dbReference>
<keyword evidence="7 8" id="KW-0472">Membrane</keyword>
<evidence type="ECO:0000256" key="6">
    <source>
        <dbReference type="ARBA" id="ARBA00022989"/>
    </source>
</evidence>
<evidence type="ECO:0000313" key="10">
    <source>
        <dbReference type="Proteomes" id="UP000095558"/>
    </source>
</evidence>
<evidence type="ECO:0000256" key="1">
    <source>
        <dbReference type="ARBA" id="ARBA00004651"/>
    </source>
</evidence>
<organism evidence="9 10">
    <name type="scientific">Clostridium disporicum</name>
    <dbReference type="NCBI Taxonomy" id="84024"/>
    <lineage>
        <taxon>Bacteria</taxon>
        <taxon>Bacillati</taxon>
        <taxon>Bacillota</taxon>
        <taxon>Clostridia</taxon>
        <taxon>Eubacteriales</taxon>
        <taxon>Clostridiaceae</taxon>
        <taxon>Clostridium</taxon>
    </lineage>
</organism>
<evidence type="ECO:0000256" key="4">
    <source>
        <dbReference type="ARBA" id="ARBA00022692"/>
    </source>
</evidence>
<feature type="transmembrane region" description="Helical" evidence="8">
    <location>
        <begin position="152"/>
        <end position="173"/>
    </location>
</feature>
<feature type="transmembrane region" description="Helical" evidence="8">
    <location>
        <begin position="221"/>
        <end position="239"/>
    </location>
</feature>
<proteinExistence type="inferred from homology"/>
<evidence type="ECO:0000256" key="5">
    <source>
        <dbReference type="ARBA" id="ARBA00022833"/>
    </source>
</evidence>
<dbReference type="InterPro" id="IPR003689">
    <property type="entry name" value="ZIP"/>
</dbReference>
<dbReference type="Pfam" id="PF02535">
    <property type="entry name" value="Zip"/>
    <property type="match status" value="2"/>
</dbReference>
<feature type="transmembrane region" description="Helical" evidence="8">
    <location>
        <begin position="12"/>
        <end position="34"/>
    </location>
</feature>
<dbReference type="STRING" id="84024.ERS852471_03254"/>
<keyword evidence="4 8" id="KW-0812">Transmembrane</keyword>
<name>A0A174B458_9CLOT</name>
<comment type="similarity">
    <text evidence="2">Belongs to the ZIP transporter (TC 2.A.5) family.</text>
</comment>
<dbReference type="GO" id="GO:0005385">
    <property type="term" value="F:zinc ion transmembrane transporter activity"/>
    <property type="evidence" value="ECO:0007669"/>
    <property type="project" value="TreeGrafter"/>
</dbReference>
<evidence type="ECO:0000256" key="2">
    <source>
        <dbReference type="ARBA" id="ARBA00006939"/>
    </source>
</evidence>
<sequence length="272" mass="28475">MEWFMGLSPVIQGLVATIFTWAITALGACLVFFFKTVDKKILNCMLGFGAGVMVAASFWSLLNPAIELCSELGYSQIILPSIGFFAGGIFIILADKMMDKYSYGVITESNEIARDSIVKKYKKSILLVVAVTLHNIPEGLAVGVAFGGVAAGIPSATIGAAISLALGIGLQNFPEGAAVSLPLRREGLSRTKSFFYGQASGIVEPIAGFLGAMAAVGVRSMLPFFLAFSAGAMVSVVGSELLPEASIENKALTTIGLILGFITMMILDVALG</sequence>
<evidence type="ECO:0000256" key="8">
    <source>
        <dbReference type="SAM" id="Phobius"/>
    </source>
</evidence>
<keyword evidence="5" id="KW-0862">Zinc</keyword>
<evidence type="ECO:0000313" key="9">
    <source>
        <dbReference type="EMBL" id="CUN95682.1"/>
    </source>
</evidence>
<dbReference type="EMBL" id="CYZV01000009">
    <property type="protein sequence ID" value="CUN95682.1"/>
    <property type="molecule type" value="Genomic_DNA"/>
</dbReference>
<reference evidence="9 10" key="1">
    <citation type="submission" date="2015-09" db="EMBL/GenBank/DDBJ databases">
        <authorList>
            <consortium name="Pathogen Informatics"/>
        </authorList>
    </citation>
    <scope>NUCLEOTIDE SEQUENCE [LARGE SCALE GENOMIC DNA]</scope>
    <source>
        <strain evidence="9 10">2789STDY5834855</strain>
    </source>
</reference>
<dbReference type="OrthoDB" id="9787346at2"/>
<feature type="transmembrane region" description="Helical" evidence="8">
    <location>
        <begin position="74"/>
        <end position="94"/>
    </location>
</feature>
<feature type="transmembrane region" description="Helical" evidence="8">
    <location>
        <begin position="194"/>
        <end position="215"/>
    </location>
</feature>
<dbReference type="GO" id="GO:0005886">
    <property type="term" value="C:plasma membrane"/>
    <property type="evidence" value="ECO:0007669"/>
    <property type="project" value="UniProtKB-SubCell"/>
</dbReference>
<evidence type="ECO:0000256" key="3">
    <source>
        <dbReference type="ARBA" id="ARBA00022475"/>
    </source>
</evidence>
<dbReference type="Proteomes" id="UP000095558">
    <property type="component" value="Unassembled WGS sequence"/>
</dbReference>
<dbReference type="AlphaFoldDB" id="A0A174B458"/>
<feature type="transmembrane region" description="Helical" evidence="8">
    <location>
        <begin position="41"/>
        <end position="62"/>
    </location>
</feature>
<evidence type="ECO:0000256" key="7">
    <source>
        <dbReference type="ARBA" id="ARBA00023136"/>
    </source>
</evidence>
<feature type="transmembrane region" description="Helical" evidence="8">
    <location>
        <begin position="251"/>
        <end position="271"/>
    </location>
</feature>
<protein>
    <submittedName>
        <fullName evidence="9">ZIP family zinc transporter</fullName>
    </submittedName>
</protein>